<evidence type="ECO:0000313" key="3">
    <source>
        <dbReference type="Proteomes" id="UP000104372"/>
    </source>
</evidence>
<feature type="compositionally biased region" description="Pro residues" evidence="1">
    <location>
        <begin position="74"/>
        <end position="89"/>
    </location>
</feature>
<dbReference type="EMBL" id="AY386265">
    <property type="protein sequence ID" value="AAR98418.1"/>
    <property type="molecule type" value="Genomic_DNA"/>
</dbReference>
<dbReference type="GeneID" id="2947862"/>
<dbReference type="Proteomes" id="UP000104372">
    <property type="component" value="Segment"/>
</dbReference>
<evidence type="ECO:0000313" key="2">
    <source>
        <dbReference type="EMBL" id="AAR98418.1"/>
    </source>
</evidence>
<dbReference type="OrthoDB" id="25361at10239"/>
<reference evidence="2 3" key="1">
    <citation type="journal article" date="2004" name="J. Virol.">
        <title>Genomes of the parapoxviruses ORF virus and bovine papular stomatitis virus.</title>
        <authorList>
            <person name="Delhon G."/>
            <person name="Tulman E.R."/>
            <person name="Afonso C.L."/>
            <person name="Lu Z."/>
            <person name="de la Concha-Bermejillo A."/>
            <person name="Lehmkuhl H.D."/>
            <person name="Piccone M.E."/>
            <person name="Kutish G.F."/>
            <person name="Rock D.L."/>
        </authorList>
    </citation>
    <scope>NUCLEOTIDE SEQUENCE [LARGE SCALE GENOMIC DNA]</scope>
    <source>
        <strain evidence="2 3">BV-AR02</strain>
    </source>
</reference>
<keyword evidence="3" id="KW-1185">Reference proteome</keyword>
<sequence length="242" mass="26041">MSSWRLSMNKCSSGVQTLDSLRQRLKTEAMLCDEATEQYEVRDSLFPCDEVCLEIDGPRATEPSDDICQQVQLPVPPPEDVLSPPPAPVKQPKRRTKKAAEKKPKAVEKLCEDDDRDNKNGEKEPTEEAQRNVSDVESSPKVEEELQNQDVASGGAAAGDDELDELGESDLDLAFAAILADFKHLTGRVKALSSVLTDVQASGVRRSFAGLSKALTEAAAIAAGGSKVPVAPRKKKAAAGKK</sequence>
<dbReference type="RefSeq" id="NP_957970.1">
    <property type="nucleotide sequence ID" value="NC_005337.1"/>
</dbReference>
<evidence type="ECO:0000256" key="1">
    <source>
        <dbReference type="SAM" id="MobiDB-lite"/>
    </source>
</evidence>
<name>Q6TVC7_9POXV</name>
<dbReference type="GO" id="GO:0019031">
    <property type="term" value="C:viral envelope"/>
    <property type="evidence" value="ECO:0007669"/>
    <property type="project" value="InterPro"/>
</dbReference>
<feature type="compositionally biased region" description="Basic and acidic residues" evidence="1">
    <location>
        <begin position="98"/>
        <end position="130"/>
    </location>
</feature>
<dbReference type="KEGG" id="vg:2947862"/>
<dbReference type="InterPro" id="IPR004966">
    <property type="entry name" value="Pox_Ag35"/>
</dbReference>
<dbReference type="Pfam" id="PF03286">
    <property type="entry name" value="Pox_Ag35"/>
    <property type="match status" value="1"/>
</dbReference>
<protein>
    <submittedName>
        <fullName evidence="2">ORF061 late transcription factor VLTF-4</fullName>
    </submittedName>
</protein>
<accession>Q6TVC7</accession>
<organism evidence="2 3">
    <name type="scientific">Bovine papular stomatitis virus</name>
    <dbReference type="NCBI Taxonomy" id="129727"/>
    <lineage>
        <taxon>Viruses</taxon>
        <taxon>Varidnaviria</taxon>
        <taxon>Bamfordvirae</taxon>
        <taxon>Nucleocytoviricota</taxon>
        <taxon>Pokkesviricetes</taxon>
        <taxon>Chitovirales</taxon>
        <taxon>Poxviridae</taxon>
        <taxon>Chordopoxvirinae</taxon>
        <taxon>Parapoxvirus</taxon>
        <taxon>Parapoxvirus bovinestomatitis</taxon>
    </lineage>
</organism>
<proteinExistence type="predicted"/>
<feature type="region of interest" description="Disordered" evidence="1">
    <location>
        <begin position="61"/>
        <end position="163"/>
    </location>
</feature>